<evidence type="ECO:0000313" key="4">
    <source>
        <dbReference type="Proteomes" id="UP001296921"/>
    </source>
</evidence>
<evidence type="ECO:0000256" key="1">
    <source>
        <dbReference type="SAM" id="MobiDB-lite"/>
    </source>
</evidence>
<dbReference type="EMBL" id="JADRCR010000002">
    <property type="protein sequence ID" value="MBK5143516.1"/>
    <property type="molecule type" value="Genomic_DNA"/>
</dbReference>
<organism evidence="3 4">
    <name type="scientific">Limnobaculum allomyrinae</name>
    <dbReference type="NCBI Taxonomy" id="2791986"/>
    <lineage>
        <taxon>Bacteria</taxon>
        <taxon>Pseudomonadati</taxon>
        <taxon>Pseudomonadota</taxon>
        <taxon>Gammaproteobacteria</taxon>
        <taxon>Enterobacterales</taxon>
        <taxon>Budviciaceae</taxon>
        <taxon>Limnobaculum</taxon>
    </lineage>
</organism>
<dbReference type="Proteomes" id="UP001296921">
    <property type="component" value="Unassembled WGS sequence"/>
</dbReference>
<feature type="compositionally biased region" description="Basic and acidic residues" evidence="1">
    <location>
        <begin position="179"/>
        <end position="218"/>
    </location>
</feature>
<feature type="domain" description="Transglycosylase SLT" evidence="2">
    <location>
        <begin position="8"/>
        <end position="126"/>
    </location>
</feature>
<comment type="caution">
    <text evidence="3">The sequence shown here is derived from an EMBL/GenBank/DDBJ whole genome shotgun (WGS) entry which is preliminary data.</text>
</comment>
<gene>
    <name evidence="3" type="ORF">I2494_07260</name>
</gene>
<feature type="region of interest" description="Disordered" evidence="1">
    <location>
        <begin position="175"/>
        <end position="218"/>
    </location>
</feature>
<evidence type="ECO:0000259" key="2">
    <source>
        <dbReference type="Pfam" id="PF01464"/>
    </source>
</evidence>
<accession>A0ABS1IP50</accession>
<dbReference type="RefSeq" id="WP_218466403.1">
    <property type="nucleotide sequence ID" value="NZ_JADRCR010000002.1"/>
</dbReference>
<protein>
    <submittedName>
        <fullName evidence="3">Lytic transglycosylase domain-containing protein</fullName>
    </submittedName>
</protein>
<keyword evidence="4" id="KW-1185">Reference proteome</keyword>
<dbReference type="InterPro" id="IPR008258">
    <property type="entry name" value="Transglycosylase_SLT_dom_1"/>
</dbReference>
<evidence type="ECO:0000313" key="3">
    <source>
        <dbReference type="EMBL" id="MBK5143516.1"/>
    </source>
</evidence>
<dbReference type="CDD" id="cd16892">
    <property type="entry name" value="LT_VirB1-like"/>
    <property type="match status" value="1"/>
</dbReference>
<sequence>MLDIFLLAAQCAPDISPQTLVAITKVESNHNPYAIGIVDGYLVRQPKNKEEALATAQMLHQGGWNFSMGIGQVNLHNLPKYSLTFEQAFEPCENLRVASKIFNECYQRALSQFPTKRDALLASYSCYYSGNFTRGFKGEGAKNISYVDKIVTAESRLSSDLMDNAQAIPVISTKSTTRQNDRMETQKSSGERIEDKNARVSDYKSNKSTKRINELRGD</sequence>
<dbReference type="Pfam" id="PF01464">
    <property type="entry name" value="SLT"/>
    <property type="match status" value="1"/>
</dbReference>
<reference evidence="3 4" key="1">
    <citation type="submission" date="2020-11" db="EMBL/GenBank/DDBJ databases">
        <title>Insectihabitans protaetiae gen. nov. sp. nov. and Insectihabitans allomyrinae sp. nov., isolated from larvae of Protaetia brevitarsis seulensis and Allomyrina dichotoma, respectively.</title>
        <authorList>
            <person name="Lee S.D."/>
            <person name="Byeon Y.-S."/>
            <person name="Kim S.-M."/>
            <person name="Yang H.L."/>
            <person name="Kim I.S."/>
        </authorList>
    </citation>
    <scope>NUCLEOTIDE SEQUENCE [LARGE SCALE GENOMIC DNA]</scope>
    <source>
        <strain evidence="3 4">BWR-B9</strain>
    </source>
</reference>
<proteinExistence type="predicted"/>
<name>A0ABS1IP50_9GAMM</name>